<dbReference type="InterPro" id="IPR002018">
    <property type="entry name" value="CarbesteraseB"/>
</dbReference>
<comment type="caution">
    <text evidence="5">The sequence shown here is derived from an EMBL/GenBank/DDBJ whole genome shotgun (WGS) entry which is preliminary data.</text>
</comment>
<keyword evidence="3" id="KW-0732">Signal</keyword>
<organism evidence="5 6">
    <name type="scientific">Cristinia sonorae</name>
    <dbReference type="NCBI Taxonomy" id="1940300"/>
    <lineage>
        <taxon>Eukaryota</taxon>
        <taxon>Fungi</taxon>
        <taxon>Dikarya</taxon>
        <taxon>Basidiomycota</taxon>
        <taxon>Agaricomycotina</taxon>
        <taxon>Agaricomycetes</taxon>
        <taxon>Agaricomycetidae</taxon>
        <taxon>Agaricales</taxon>
        <taxon>Pleurotineae</taxon>
        <taxon>Stephanosporaceae</taxon>
        <taxon>Cristinia</taxon>
    </lineage>
</organism>
<dbReference type="Proteomes" id="UP000813824">
    <property type="component" value="Unassembled WGS sequence"/>
</dbReference>
<feature type="chain" id="PRO_5035488471" description="Carboxylic ester hydrolase" evidence="3">
    <location>
        <begin position="24"/>
        <end position="680"/>
    </location>
</feature>
<evidence type="ECO:0000313" key="6">
    <source>
        <dbReference type="Proteomes" id="UP000813824"/>
    </source>
</evidence>
<keyword evidence="6" id="KW-1185">Reference proteome</keyword>
<dbReference type="GO" id="GO:0016787">
    <property type="term" value="F:hydrolase activity"/>
    <property type="evidence" value="ECO:0007669"/>
    <property type="project" value="UniProtKB-KW"/>
</dbReference>
<evidence type="ECO:0000259" key="4">
    <source>
        <dbReference type="Pfam" id="PF00135"/>
    </source>
</evidence>
<evidence type="ECO:0000256" key="3">
    <source>
        <dbReference type="RuleBase" id="RU361235"/>
    </source>
</evidence>
<dbReference type="EC" id="3.1.1.-" evidence="3"/>
<dbReference type="PROSITE" id="PS00122">
    <property type="entry name" value="CARBOXYLESTERASE_B_1"/>
    <property type="match status" value="1"/>
</dbReference>
<dbReference type="PANTHER" id="PTHR43142">
    <property type="entry name" value="CARBOXYLIC ESTER HYDROLASE"/>
    <property type="match status" value="1"/>
</dbReference>
<name>A0A8K0UQZ8_9AGAR</name>
<protein>
    <recommendedName>
        <fullName evidence="3">Carboxylic ester hydrolase</fullName>
        <ecNumber evidence="3">3.1.1.-</ecNumber>
    </recommendedName>
</protein>
<evidence type="ECO:0000256" key="1">
    <source>
        <dbReference type="ARBA" id="ARBA00005964"/>
    </source>
</evidence>
<keyword evidence="2 3" id="KW-0378">Hydrolase</keyword>
<gene>
    <name evidence="5" type="ORF">BXZ70DRAFT_54564</name>
</gene>
<dbReference type="InterPro" id="IPR019819">
    <property type="entry name" value="Carboxylesterase_B_CS"/>
</dbReference>
<reference evidence="5" key="1">
    <citation type="journal article" date="2021" name="New Phytol.">
        <title>Evolutionary innovations through gain and loss of genes in the ectomycorrhizal Boletales.</title>
        <authorList>
            <person name="Wu G."/>
            <person name="Miyauchi S."/>
            <person name="Morin E."/>
            <person name="Kuo A."/>
            <person name="Drula E."/>
            <person name="Varga T."/>
            <person name="Kohler A."/>
            <person name="Feng B."/>
            <person name="Cao Y."/>
            <person name="Lipzen A."/>
            <person name="Daum C."/>
            <person name="Hundley H."/>
            <person name="Pangilinan J."/>
            <person name="Johnson J."/>
            <person name="Barry K."/>
            <person name="LaButti K."/>
            <person name="Ng V."/>
            <person name="Ahrendt S."/>
            <person name="Min B."/>
            <person name="Choi I.G."/>
            <person name="Park H."/>
            <person name="Plett J.M."/>
            <person name="Magnuson J."/>
            <person name="Spatafora J.W."/>
            <person name="Nagy L.G."/>
            <person name="Henrissat B."/>
            <person name="Grigoriev I.V."/>
            <person name="Yang Z.L."/>
            <person name="Xu J."/>
            <person name="Martin F.M."/>
        </authorList>
    </citation>
    <scope>NUCLEOTIDE SEQUENCE</scope>
    <source>
        <strain evidence="5">KKN 215</strain>
    </source>
</reference>
<comment type="similarity">
    <text evidence="1 3">Belongs to the type-B carboxylesterase/lipase family.</text>
</comment>
<dbReference type="EMBL" id="JAEVFJ010000010">
    <property type="protein sequence ID" value="KAH8102123.1"/>
    <property type="molecule type" value="Genomic_DNA"/>
</dbReference>
<evidence type="ECO:0000256" key="2">
    <source>
        <dbReference type="ARBA" id="ARBA00022801"/>
    </source>
</evidence>
<sequence>MGLSIPRIRHLLALACAAVYTHAVPHTIETPTKLLYNNDLNLLTAGQHKSVLLLPSQLQLSAASACRSLNEGLLPVNQTFFATDLTPTLQFESTFLNNFPRDQEFWVASSSRSCQTVNVQGRVRSSSCLRVLPALCSQSAAFGAGPSSNTLVNVKSSGLTITGFRDQKSFRFLGIPYANKPERFVHSTLYSGPKAINATRFGSSCVQTGNPFSSEDCLFLNIYTPFLPGAIPAKKSLKAVMLWIHGGAFTGGEASDSLFDGGNMASRGDVVIVGINYRLSTLGFLALNDGKTKGNFGIGDQITALDWVRQHITAFGGDPDRITVFGQSAGAASVRALMGSPKAIGKFAAAIQMSNLAGFGFAQPYSFYFSIPDLVNFAVKPMLAETNCTDAADTLACLKAVDPHTLVGLQDTAKFIVVDGDIIVKPDLTLDGTGPIAHVHTMMGIMRDDGSAFIGFPSGDTLQGALAQNGLPTNVTQHPEIFPLPPNADIKESNFNVSARVTTDGEFRCLDQATITSAVKHNLFPSLYYYEFNRSYQTTGFSPNFPHCEAPITATHPLGDTTQEYYKCHSGELYYVFGTIPALSDRPYRDAIDLPFMQQMVDIWTSFARTFDPNPDLRFLRAKGFADTAEQFVSQPKWDPVTKETLGRKPVRQLEWPSFMTTLRETEQCNFLSFPFTFFG</sequence>
<feature type="domain" description="Carboxylesterase type B" evidence="4">
    <location>
        <begin position="168"/>
        <end position="645"/>
    </location>
</feature>
<dbReference type="InterPro" id="IPR029058">
    <property type="entry name" value="AB_hydrolase_fold"/>
</dbReference>
<evidence type="ECO:0000313" key="5">
    <source>
        <dbReference type="EMBL" id="KAH8102123.1"/>
    </source>
</evidence>
<dbReference type="InterPro" id="IPR019826">
    <property type="entry name" value="Carboxylesterase_B_AS"/>
</dbReference>
<dbReference type="SUPFAM" id="SSF53474">
    <property type="entry name" value="alpha/beta-Hydrolases"/>
    <property type="match status" value="1"/>
</dbReference>
<feature type="signal peptide" evidence="3">
    <location>
        <begin position="1"/>
        <end position="23"/>
    </location>
</feature>
<dbReference type="PROSITE" id="PS00941">
    <property type="entry name" value="CARBOXYLESTERASE_B_2"/>
    <property type="match status" value="1"/>
</dbReference>
<dbReference type="OrthoDB" id="408631at2759"/>
<dbReference type="AlphaFoldDB" id="A0A8K0UQZ8"/>
<proteinExistence type="inferred from homology"/>
<dbReference type="Gene3D" id="3.40.50.1820">
    <property type="entry name" value="alpha/beta hydrolase"/>
    <property type="match status" value="1"/>
</dbReference>
<dbReference type="Pfam" id="PF00135">
    <property type="entry name" value="COesterase"/>
    <property type="match status" value="1"/>
</dbReference>
<accession>A0A8K0UQZ8</accession>
<dbReference type="PANTHER" id="PTHR43142:SF3">
    <property type="entry name" value="PUTATIVE (AFU_ORTHOLOGUE AFUA_3G09070)-RELATED"/>
    <property type="match status" value="1"/>
</dbReference>